<evidence type="ECO:0000313" key="2">
    <source>
        <dbReference type="Proteomes" id="UP001057402"/>
    </source>
</evidence>
<evidence type="ECO:0000313" key="1">
    <source>
        <dbReference type="EMBL" id="KAI4342898.1"/>
    </source>
</evidence>
<sequence length="193" mass="21205">MALRASPRGSTGLSEQAVPCCSWSFRSLQGSRSIGASVLHPPMSYSSGKPVPTVVPGNGPVAKAQMPKHVRNPLNSSGMDSKKEQSPSSSVTFPQHPEVVARLRLLKLVYDKDIRLPQMHVGDFITLKSSFELRMEEHSAVMLINEDRETGKADSPGTLMLPVVEMNPELKCQCFRAYPSLAMSLCCHAWQLR</sequence>
<name>A0ACB9P1M8_9MYRT</name>
<comment type="caution">
    <text evidence="1">The sequence shown here is derived from an EMBL/GenBank/DDBJ whole genome shotgun (WGS) entry which is preliminary data.</text>
</comment>
<reference evidence="2" key="1">
    <citation type="journal article" date="2023" name="Front. Plant Sci.">
        <title>Chromosomal-level genome assembly of Melastoma candidum provides insights into trichome evolution.</title>
        <authorList>
            <person name="Zhong Y."/>
            <person name="Wu W."/>
            <person name="Sun C."/>
            <person name="Zou P."/>
            <person name="Liu Y."/>
            <person name="Dai S."/>
            <person name="Zhou R."/>
        </authorList>
    </citation>
    <scope>NUCLEOTIDE SEQUENCE [LARGE SCALE GENOMIC DNA]</scope>
</reference>
<dbReference type="EMBL" id="CM042886">
    <property type="protein sequence ID" value="KAI4342898.1"/>
    <property type="molecule type" value="Genomic_DNA"/>
</dbReference>
<gene>
    <name evidence="1" type="ORF">MLD38_027463</name>
</gene>
<organism evidence="1 2">
    <name type="scientific">Melastoma candidum</name>
    <dbReference type="NCBI Taxonomy" id="119954"/>
    <lineage>
        <taxon>Eukaryota</taxon>
        <taxon>Viridiplantae</taxon>
        <taxon>Streptophyta</taxon>
        <taxon>Embryophyta</taxon>
        <taxon>Tracheophyta</taxon>
        <taxon>Spermatophyta</taxon>
        <taxon>Magnoliopsida</taxon>
        <taxon>eudicotyledons</taxon>
        <taxon>Gunneridae</taxon>
        <taxon>Pentapetalae</taxon>
        <taxon>rosids</taxon>
        <taxon>malvids</taxon>
        <taxon>Myrtales</taxon>
        <taxon>Melastomataceae</taxon>
        <taxon>Melastomatoideae</taxon>
        <taxon>Melastomateae</taxon>
        <taxon>Melastoma</taxon>
    </lineage>
</organism>
<protein>
    <submittedName>
        <fullName evidence="1">Uncharacterized protein</fullName>
    </submittedName>
</protein>
<proteinExistence type="predicted"/>
<keyword evidence="2" id="KW-1185">Reference proteome</keyword>
<accession>A0ACB9P1M8</accession>
<dbReference type="Proteomes" id="UP001057402">
    <property type="component" value="Chromosome 7"/>
</dbReference>